<dbReference type="Proteomes" id="UP000476055">
    <property type="component" value="Unassembled WGS sequence"/>
</dbReference>
<dbReference type="PANTHER" id="PTHR38462">
    <property type="entry name" value="EXONUCLEASE-LIKE PROTEIN"/>
    <property type="match status" value="1"/>
</dbReference>
<organism evidence="2 3">
    <name type="scientific">Waltera intestinalis</name>
    <dbReference type="NCBI Taxonomy" id="2606635"/>
    <lineage>
        <taxon>Bacteria</taxon>
        <taxon>Bacillati</taxon>
        <taxon>Bacillota</taxon>
        <taxon>Clostridia</taxon>
        <taxon>Lachnospirales</taxon>
        <taxon>Lachnospiraceae</taxon>
        <taxon>Waltera</taxon>
    </lineage>
</organism>
<dbReference type="InterPro" id="IPR012337">
    <property type="entry name" value="RNaseH-like_sf"/>
</dbReference>
<dbReference type="EMBL" id="VUMU01000002">
    <property type="protein sequence ID" value="MST57235.1"/>
    <property type="molecule type" value="Genomic_DNA"/>
</dbReference>
<dbReference type="GO" id="GO:0003676">
    <property type="term" value="F:nucleic acid binding"/>
    <property type="evidence" value="ECO:0007669"/>
    <property type="project" value="InterPro"/>
</dbReference>
<dbReference type="SUPFAM" id="SSF53098">
    <property type="entry name" value="Ribonuclease H-like"/>
    <property type="match status" value="1"/>
</dbReference>
<sequence length="368" mass="42881">MKKSEETLEDFAISYPLDKLAPLEQVLFLDIETTGFTSRTSYLYMIGCAYNRAGKWHTIQWMAEDYAQEGAILTAFFDFARSYKYLVHFNGNNFDLPFISQKCAQLMLPFSFEGFQGIDIYRRISPYKFFLKLPNCKQKTLEQYLGIARTDVFSGGELIGLYHDYVKNPSEFTEKALFLHNADDLKGMLEVLPILAYYDLFNENCVKAKKVQANYYKDMHGAQRKELLITLQIPTPLPKPITASAGNCYFRGEGESATLKVPIYEEELKYFYSNYKDYYYLPTEDVALHKSVAGFVDKEHRLQASAANCYTRKFSCYLPQWDILFTPFFKRDYKSKELFFELTDEMKKNREGFSRYANHVLSMIAATY</sequence>
<proteinExistence type="predicted"/>
<evidence type="ECO:0000259" key="1">
    <source>
        <dbReference type="Pfam" id="PF13482"/>
    </source>
</evidence>
<gene>
    <name evidence="2" type="ORF">FYJ59_03070</name>
</gene>
<dbReference type="AlphaFoldDB" id="A0A6L5YGC2"/>
<dbReference type="InterPro" id="IPR038720">
    <property type="entry name" value="YprB_RNase_H-like_dom"/>
</dbReference>
<accession>A0A6L5YGC2</accession>
<feature type="domain" description="YprB ribonuclease H-like" evidence="1">
    <location>
        <begin position="27"/>
        <end position="190"/>
    </location>
</feature>
<dbReference type="PANTHER" id="PTHR38462:SF1">
    <property type="entry name" value="YPRB RIBONUCLEASE H-LIKE DOMAIN-CONTAINING PROTEIN"/>
    <property type="match status" value="1"/>
</dbReference>
<name>A0A6L5YGC2_9FIRM</name>
<reference evidence="2 3" key="1">
    <citation type="submission" date="2019-08" db="EMBL/GenBank/DDBJ databases">
        <title>In-depth cultivation of the pig gut microbiome towards novel bacterial diversity and tailored functional studies.</title>
        <authorList>
            <person name="Wylensek D."/>
            <person name="Hitch T.C.A."/>
            <person name="Clavel T."/>
        </authorList>
    </citation>
    <scope>NUCLEOTIDE SEQUENCE [LARGE SCALE GENOMIC DNA]</scope>
    <source>
        <strain evidence="2 3">WCA3-601-WT-6H</strain>
    </source>
</reference>
<evidence type="ECO:0000313" key="3">
    <source>
        <dbReference type="Proteomes" id="UP000476055"/>
    </source>
</evidence>
<dbReference type="Pfam" id="PF13482">
    <property type="entry name" value="RNase_H_2"/>
    <property type="match status" value="1"/>
</dbReference>
<evidence type="ECO:0000313" key="2">
    <source>
        <dbReference type="EMBL" id="MST57235.1"/>
    </source>
</evidence>
<dbReference type="RefSeq" id="WP_022153248.1">
    <property type="nucleotide sequence ID" value="NZ_DAWCKG010000197.1"/>
</dbReference>
<protein>
    <recommendedName>
        <fullName evidence="1">YprB ribonuclease H-like domain-containing protein</fullName>
    </recommendedName>
</protein>
<dbReference type="InterPro" id="IPR036397">
    <property type="entry name" value="RNaseH_sf"/>
</dbReference>
<comment type="caution">
    <text evidence="2">The sequence shown here is derived from an EMBL/GenBank/DDBJ whole genome shotgun (WGS) entry which is preliminary data.</text>
</comment>
<keyword evidence="3" id="KW-1185">Reference proteome</keyword>
<dbReference type="Gene3D" id="3.30.420.10">
    <property type="entry name" value="Ribonuclease H-like superfamily/Ribonuclease H"/>
    <property type="match status" value="1"/>
</dbReference>